<protein>
    <submittedName>
        <fullName evidence="2">Uncharacterized protein</fullName>
    </submittedName>
</protein>
<organism evidence="2 3">
    <name type="scientific">Sphingobium vermicomposti</name>
    <dbReference type="NCBI Taxonomy" id="529005"/>
    <lineage>
        <taxon>Bacteria</taxon>
        <taxon>Pseudomonadati</taxon>
        <taxon>Pseudomonadota</taxon>
        <taxon>Alphaproteobacteria</taxon>
        <taxon>Sphingomonadales</taxon>
        <taxon>Sphingomonadaceae</taxon>
        <taxon>Sphingobium</taxon>
    </lineage>
</organism>
<dbReference type="RefSeq" id="WP_243855781.1">
    <property type="nucleotide sequence ID" value="NZ_JAASQR010000004.1"/>
</dbReference>
<name>A0A846MHW4_9SPHN</name>
<reference evidence="2 3" key="1">
    <citation type="submission" date="2020-03" db="EMBL/GenBank/DDBJ databases">
        <title>Genomic Encyclopedia of Type Strains, Phase IV (KMG-IV): sequencing the most valuable type-strain genomes for metagenomic binning, comparative biology and taxonomic classification.</title>
        <authorList>
            <person name="Goeker M."/>
        </authorList>
    </citation>
    <scope>NUCLEOTIDE SEQUENCE [LARGE SCALE GENOMIC DNA]</scope>
    <source>
        <strain evidence="2 3">DSM 21299</strain>
    </source>
</reference>
<evidence type="ECO:0000256" key="1">
    <source>
        <dbReference type="SAM" id="MobiDB-lite"/>
    </source>
</evidence>
<dbReference type="AlphaFoldDB" id="A0A846MHW4"/>
<comment type="caution">
    <text evidence="2">The sequence shown here is derived from an EMBL/GenBank/DDBJ whole genome shotgun (WGS) entry which is preliminary data.</text>
</comment>
<evidence type="ECO:0000313" key="2">
    <source>
        <dbReference type="EMBL" id="NIJ17966.1"/>
    </source>
</evidence>
<dbReference type="Proteomes" id="UP000576821">
    <property type="component" value="Unassembled WGS sequence"/>
</dbReference>
<gene>
    <name evidence="2" type="ORF">FHS54_002966</name>
</gene>
<accession>A0A846MHW4</accession>
<keyword evidence="3" id="KW-1185">Reference proteome</keyword>
<feature type="compositionally biased region" description="Basic and acidic residues" evidence="1">
    <location>
        <begin position="32"/>
        <end position="54"/>
    </location>
</feature>
<sequence length="70" mass="7346">MEVIDMQKDDQIKKSSEAPGEGANDTPPSERGSPDATEKAAHDDAAKRTEKGEDTDPNPLAPPVNTQAGS</sequence>
<feature type="compositionally biased region" description="Basic and acidic residues" evidence="1">
    <location>
        <begin position="1"/>
        <end position="16"/>
    </location>
</feature>
<dbReference type="EMBL" id="JAASQR010000004">
    <property type="protein sequence ID" value="NIJ17966.1"/>
    <property type="molecule type" value="Genomic_DNA"/>
</dbReference>
<feature type="region of interest" description="Disordered" evidence="1">
    <location>
        <begin position="1"/>
        <end position="70"/>
    </location>
</feature>
<evidence type="ECO:0000313" key="3">
    <source>
        <dbReference type="Proteomes" id="UP000576821"/>
    </source>
</evidence>
<proteinExistence type="predicted"/>